<dbReference type="CDD" id="cd06225">
    <property type="entry name" value="HAMP"/>
    <property type="match status" value="1"/>
</dbReference>
<keyword evidence="4" id="KW-0597">Phosphoprotein</keyword>
<dbReference type="EC" id="2.7.13.3" evidence="3"/>
<evidence type="ECO:0000256" key="4">
    <source>
        <dbReference type="ARBA" id="ARBA00022553"/>
    </source>
</evidence>
<keyword evidence="7" id="KW-0902">Two-component regulatory system</keyword>
<dbReference type="PANTHER" id="PTHR43711">
    <property type="entry name" value="TWO-COMPONENT HISTIDINE KINASE"/>
    <property type="match status" value="1"/>
</dbReference>
<evidence type="ECO:0000259" key="11">
    <source>
        <dbReference type="PROSITE" id="PS50885"/>
    </source>
</evidence>
<comment type="caution">
    <text evidence="12">The sequence shown here is derived from an EMBL/GenBank/DDBJ whole genome shotgun (WGS) entry which is preliminary data.</text>
</comment>
<evidence type="ECO:0000256" key="6">
    <source>
        <dbReference type="ARBA" id="ARBA00022777"/>
    </source>
</evidence>
<dbReference type="Pfam" id="PF00672">
    <property type="entry name" value="HAMP"/>
    <property type="match status" value="1"/>
</dbReference>
<dbReference type="Pfam" id="PF17152">
    <property type="entry name" value="CHASE8"/>
    <property type="match status" value="1"/>
</dbReference>
<dbReference type="InterPro" id="IPR036097">
    <property type="entry name" value="HisK_dim/P_sf"/>
</dbReference>
<keyword evidence="8 9" id="KW-0472">Membrane</keyword>
<keyword evidence="6" id="KW-0418">Kinase</keyword>
<dbReference type="GO" id="GO:0000155">
    <property type="term" value="F:phosphorelay sensor kinase activity"/>
    <property type="evidence" value="ECO:0007669"/>
    <property type="project" value="InterPro"/>
</dbReference>
<dbReference type="PROSITE" id="PS50109">
    <property type="entry name" value="HIS_KIN"/>
    <property type="match status" value="1"/>
</dbReference>
<dbReference type="SMART" id="SM00387">
    <property type="entry name" value="HATPase_c"/>
    <property type="match status" value="1"/>
</dbReference>
<dbReference type="Proteomes" id="UP000326903">
    <property type="component" value="Unassembled WGS sequence"/>
</dbReference>
<keyword evidence="9" id="KW-0812">Transmembrane</keyword>
<keyword evidence="5" id="KW-0808">Transferase</keyword>
<dbReference type="InterPro" id="IPR036890">
    <property type="entry name" value="HATPase_C_sf"/>
</dbReference>
<dbReference type="InterPro" id="IPR050736">
    <property type="entry name" value="Sensor_HK_Regulatory"/>
</dbReference>
<dbReference type="CDD" id="cd00082">
    <property type="entry name" value="HisKA"/>
    <property type="match status" value="1"/>
</dbReference>
<evidence type="ECO:0000256" key="8">
    <source>
        <dbReference type="ARBA" id="ARBA00023136"/>
    </source>
</evidence>
<organism evidence="12 13">
    <name type="scientific">Ginsengibacter hankyongi</name>
    <dbReference type="NCBI Taxonomy" id="2607284"/>
    <lineage>
        <taxon>Bacteria</taxon>
        <taxon>Pseudomonadati</taxon>
        <taxon>Bacteroidota</taxon>
        <taxon>Chitinophagia</taxon>
        <taxon>Chitinophagales</taxon>
        <taxon>Chitinophagaceae</taxon>
        <taxon>Ginsengibacter</taxon>
    </lineage>
</organism>
<dbReference type="RefSeq" id="WP_150416488.1">
    <property type="nucleotide sequence ID" value="NZ_VYQF01000008.1"/>
</dbReference>
<evidence type="ECO:0000256" key="2">
    <source>
        <dbReference type="ARBA" id="ARBA00004370"/>
    </source>
</evidence>
<name>A0A5J5IDQ4_9BACT</name>
<dbReference type="AlphaFoldDB" id="A0A5J5IDQ4"/>
<accession>A0A5J5IDQ4</accession>
<dbReference type="InterPro" id="IPR004358">
    <property type="entry name" value="Sig_transdc_His_kin-like_C"/>
</dbReference>
<evidence type="ECO:0000256" key="9">
    <source>
        <dbReference type="SAM" id="Phobius"/>
    </source>
</evidence>
<dbReference type="FunFam" id="1.10.287.130:FF:000001">
    <property type="entry name" value="Two-component sensor histidine kinase"/>
    <property type="match status" value="1"/>
</dbReference>
<dbReference type="InterPro" id="IPR003661">
    <property type="entry name" value="HisK_dim/P_dom"/>
</dbReference>
<evidence type="ECO:0000256" key="1">
    <source>
        <dbReference type="ARBA" id="ARBA00000085"/>
    </source>
</evidence>
<evidence type="ECO:0000256" key="3">
    <source>
        <dbReference type="ARBA" id="ARBA00012438"/>
    </source>
</evidence>
<evidence type="ECO:0000256" key="7">
    <source>
        <dbReference type="ARBA" id="ARBA00023012"/>
    </source>
</evidence>
<keyword evidence="9" id="KW-1133">Transmembrane helix</keyword>
<dbReference type="Pfam" id="PF02518">
    <property type="entry name" value="HATPase_c"/>
    <property type="match status" value="1"/>
</dbReference>
<protein>
    <recommendedName>
        <fullName evidence="3">histidine kinase</fullName>
        <ecNumber evidence="3">2.7.13.3</ecNumber>
    </recommendedName>
</protein>
<feature type="transmembrane region" description="Helical" evidence="9">
    <location>
        <begin position="148"/>
        <end position="167"/>
    </location>
</feature>
<comment type="catalytic activity">
    <reaction evidence="1">
        <text>ATP + protein L-histidine = ADP + protein N-phospho-L-histidine.</text>
        <dbReference type="EC" id="2.7.13.3"/>
    </reaction>
</comment>
<dbReference type="Gene3D" id="1.10.287.130">
    <property type="match status" value="1"/>
</dbReference>
<reference evidence="12 13" key="1">
    <citation type="submission" date="2019-09" db="EMBL/GenBank/DDBJ databases">
        <title>Draft genome sequence of Ginsengibacter sp. BR5-29.</title>
        <authorList>
            <person name="Im W.-T."/>
        </authorList>
    </citation>
    <scope>NUCLEOTIDE SEQUENCE [LARGE SCALE GENOMIC DNA]</scope>
    <source>
        <strain evidence="12 13">BR5-29</strain>
    </source>
</reference>
<comment type="subcellular location">
    <subcellularLocation>
        <location evidence="2">Membrane</location>
    </subcellularLocation>
</comment>
<dbReference type="CDD" id="cd00075">
    <property type="entry name" value="HATPase"/>
    <property type="match status" value="1"/>
</dbReference>
<sequence length="444" mass="50352">MQVFTSVIVLGLCFAAFVLSHIRDYKERKVASLSGIAQVIATNSVSTLQFQDNEAANDILYDLKKISPEIINAAILDQEGRVFASYVKAGADSFQFSPPKSASQTNEFRNRELLIFNPITYNNEMLGTVCLHASLSEMDAFESFQYRLSFMLLIVGVALSFLIAFVVQRYISKRILNLVGVMKEVSETGNYKMQVQDDYKDEINTLTRVFNEMMDQINISLQKKDEFIGIASHELKTPLTSIKAYLQVLDSIEQTEPNRQYVKKTLDNVNRLQQLIYDLLDVSKIQSGQMHLNVTKFNVDDLIDDTIASFRFVARDHTIIRSGEKINQLITADRQRLEQVLVNLLSNATKYSPNGKKIIIYTGKRGGQLIISVRDFGIGIPKEEQGKVFERFYRAKKNSILISGFGLGLYICKDIIKRHKGKIWIEGEDKGTSFYVSLPLDKEG</sequence>
<evidence type="ECO:0000313" key="13">
    <source>
        <dbReference type="Proteomes" id="UP000326903"/>
    </source>
</evidence>
<dbReference type="SUPFAM" id="SSF158472">
    <property type="entry name" value="HAMP domain-like"/>
    <property type="match status" value="1"/>
</dbReference>
<evidence type="ECO:0000256" key="5">
    <source>
        <dbReference type="ARBA" id="ARBA00022679"/>
    </source>
</evidence>
<keyword evidence="13" id="KW-1185">Reference proteome</keyword>
<dbReference type="InterPro" id="IPR003594">
    <property type="entry name" value="HATPase_dom"/>
</dbReference>
<dbReference type="SMART" id="SM00388">
    <property type="entry name" value="HisKA"/>
    <property type="match status" value="1"/>
</dbReference>
<dbReference type="InterPro" id="IPR005467">
    <property type="entry name" value="His_kinase_dom"/>
</dbReference>
<dbReference type="PRINTS" id="PR00344">
    <property type="entry name" value="BCTRLSENSOR"/>
</dbReference>
<feature type="domain" description="HAMP" evidence="11">
    <location>
        <begin position="169"/>
        <end position="222"/>
    </location>
</feature>
<dbReference type="FunFam" id="3.30.565.10:FF:000006">
    <property type="entry name" value="Sensor histidine kinase WalK"/>
    <property type="match status" value="1"/>
</dbReference>
<feature type="domain" description="Histidine kinase" evidence="10">
    <location>
        <begin position="230"/>
        <end position="442"/>
    </location>
</feature>
<dbReference type="Pfam" id="PF00512">
    <property type="entry name" value="HisKA"/>
    <property type="match status" value="1"/>
</dbReference>
<evidence type="ECO:0000259" key="10">
    <source>
        <dbReference type="PROSITE" id="PS50109"/>
    </source>
</evidence>
<dbReference type="GO" id="GO:0016020">
    <property type="term" value="C:membrane"/>
    <property type="evidence" value="ECO:0007669"/>
    <property type="project" value="UniProtKB-SubCell"/>
</dbReference>
<gene>
    <name evidence="12" type="ORF">FW778_19240</name>
</gene>
<dbReference type="Gene3D" id="3.30.565.10">
    <property type="entry name" value="Histidine kinase-like ATPase, C-terminal domain"/>
    <property type="match status" value="1"/>
</dbReference>
<dbReference type="InterPro" id="IPR033417">
    <property type="entry name" value="CHASE8"/>
</dbReference>
<dbReference type="InterPro" id="IPR003660">
    <property type="entry name" value="HAMP_dom"/>
</dbReference>
<dbReference type="SUPFAM" id="SSF55874">
    <property type="entry name" value="ATPase domain of HSP90 chaperone/DNA topoisomerase II/histidine kinase"/>
    <property type="match status" value="1"/>
</dbReference>
<dbReference type="Gene3D" id="6.10.340.10">
    <property type="match status" value="1"/>
</dbReference>
<dbReference type="EMBL" id="VYQF01000008">
    <property type="protein sequence ID" value="KAA9036365.1"/>
    <property type="molecule type" value="Genomic_DNA"/>
</dbReference>
<dbReference type="CDD" id="cd18773">
    <property type="entry name" value="PDC1_HK_sensor"/>
    <property type="match status" value="1"/>
</dbReference>
<dbReference type="SUPFAM" id="SSF47384">
    <property type="entry name" value="Homodimeric domain of signal transducing histidine kinase"/>
    <property type="match status" value="1"/>
</dbReference>
<proteinExistence type="predicted"/>
<dbReference type="SMART" id="SM00304">
    <property type="entry name" value="HAMP"/>
    <property type="match status" value="1"/>
</dbReference>
<evidence type="ECO:0000313" key="12">
    <source>
        <dbReference type="EMBL" id="KAA9036365.1"/>
    </source>
</evidence>
<dbReference type="PROSITE" id="PS50885">
    <property type="entry name" value="HAMP"/>
    <property type="match status" value="1"/>
</dbReference>
<dbReference type="PANTHER" id="PTHR43711:SF31">
    <property type="entry name" value="HISTIDINE KINASE"/>
    <property type="match status" value="1"/>
</dbReference>